<dbReference type="SUPFAM" id="SSF82866">
    <property type="entry name" value="Multidrug efflux transporter AcrB transmembrane domain"/>
    <property type="match status" value="2"/>
</dbReference>
<dbReference type="EMBL" id="CP021886">
    <property type="protein sequence ID" value="AWI33567.1"/>
    <property type="molecule type" value="Genomic_DNA"/>
</dbReference>
<dbReference type="KEGG" id="had:CDV25_01420"/>
<protein>
    <submittedName>
        <fullName evidence="2">Acriflavin resistance protein</fullName>
    </submittedName>
</protein>
<feature type="transmembrane region" description="Helical" evidence="1">
    <location>
        <begin position="537"/>
        <end position="555"/>
    </location>
</feature>
<dbReference type="GO" id="GO:0005886">
    <property type="term" value="C:plasma membrane"/>
    <property type="evidence" value="ECO:0007669"/>
    <property type="project" value="TreeGrafter"/>
</dbReference>
<evidence type="ECO:0000313" key="2">
    <source>
        <dbReference type="EMBL" id="AWI33567.1"/>
    </source>
</evidence>
<keyword evidence="1" id="KW-1133">Transmembrane helix</keyword>
<evidence type="ECO:0000256" key="1">
    <source>
        <dbReference type="SAM" id="Phobius"/>
    </source>
</evidence>
<reference evidence="2 3" key="1">
    <citation type="submission" date="2017-06" db="EMBL/GenBank/DDBJ databases">
        <title>Complete genome of Helicobacter apodemus.</title>
        <authorList>
            <person name="Cho S."/>
        </authorList>
    </citation>
    <scope>NUCLEOTIDE SEQUENCE [LARGE SCALE GENOMIC DNA]</scope>
    <source>
        <strain evidence="3">SNUVETPUB-15-01</strain>
    </source>
</reference>
<dbReference type="OrthoDB" id="8430015at2"/>
<dbReference type="Proteomes" id="UP000244890">
    <property type="component" value="Chromosome"/>
</dbReference>
<dbReference type="Gene3D" id="3.30.70.1430">
    <property type="entry name" value="Multidrug efflux transporter AcrB pore domain"/>
    <property type="match status" value="2"/>
</dbReference>
<dbReference type="SUPFAM" id="SSF82714">
    <property type="entry name" value="Multidrug efflux transporter AcrB TolC docking domain, DN and DC subdomains"/>
    <property type="match status" value="2"/>
</dbReference>
<dbReference type="Gene3D" id="3.30.70.1320">
    <property type="entry name" value="Multidrug efflux transporter AcrB pore domain like"/>
    <property type="match status" value="1"/>
</dbReference>
<dbReference type="InterPro" id="IPR027463">
    <property type="entry name" value="AcrB_DN_DC_subdom"/>
</dbReference>
<dbReference type="SUPFAM" id="SSF82693">
    <property type="entry name" value="Multidrug efflux transporter AcrB pore domain, PN1, PN2, PC1 and PC2 subdomains"/>
    <property type="match status" value="2"/>
</dbReference>
<feature type="transmembrane region" description="Helical" evidence="1">
    <location>
        <begin position="899"/>
        <end position="919"/>
    </location>
</feature>
<feature type="transmembrane region" description="Helical" evidence="1">
    <location>
        <begin position="980"/>
        <end position="1001"/>
    </location>
</feature>
<feature type="transmembrane region" description="Helical" evidence="1">
    <location>
        <begin position="931"/>
        <end position="952"/>
    </location>
</feature>
<evidence type="ECO:0000313" key="3">
    <source>
        <dbReference type="Proteomes" id="UP000244890"/>
    </source>
</evidence>
<dbReference type="PANTHER" id="PTHR32063">
    <property type="match status" value="1"/>
</dbReference>
<feature type="transmembrane region" description="Helical" evidence="1">
    <location>
        <begin position="871"/>
        <end position="892"/>
    </location>
</feature>
<dbReference type="PANTHER" id="PTHR32063:SF0">
    <property type="entry name" value="SWARMING MOTILITY PROTEIN SWRC"/>
    <property type="match status" value="1"/>
</dbReference>
<dbReference type="Pfam" id="PF00873">
    <property type="entry name" value="ACR_tran"/>
    <property type="match status" value="1"/>
</dbReference>
<dbReference type="Gene3D" id="3.30.2090.10">
    <property type="entry name" value="Multidrug efflux transporter AcrB TolC docking domain, DN and DC subdomains"/>
    <property type="match status" value="2"/>
</dbReference>
<dbReference type="Gene3D" id="1.20.1640.10">
    <property type="entry name" value="Multidrug efflux transporter AcrB transmembrane domain"/>
    <property type="match status" value="2"/>
</dbReference>
<sequence>MIKTLINRPIVIIVLMILMALFGILSLKSLPYQLTPKVTRPIITIQTTWSGATPYEIEREIIQRQEQALKGIDNLVSLYSNARNSRAFITLEFNINTNLTQVMLEVSNKLNEVKGYPDNIDKPIIRATGEDTSPIVRMMLISLDKNKNVRQYRTFFNEQIIQYFERIEGVAEVFFPSGDNREMHIILDYQKLAAYNLSIDSIINTLERENVNISAGIMNYGRKSYRIRTNAEYKTPQMIADTILWSDGLKRVRIKDIAEVKEGYSTKTTASLYNGKEALSIFIKPTADANVLDLTNQVEKVFLSLNAGILAKEHLKLEWMYDQRDYIQQAIALVQQNIFIGAFLACGILLIFLRSITSTFIIALSIPLSIFGTFIIMAALNRTLNVVSLAGISFAVGMLVDSSIVVLENIHRHTKMNKPLFQAINDGTTEVIGGLIASVLTTIAIFIPIIRIQEEAGQLFKDIALAASSAVAFSLFVSLIVIPTLYYQIHKITPKFQTIPLKPLNTISQCLQNFGDKCVALIMFFVQKCLQNTKSKVLTILTLTSLPLLLGYILFPKMEYLPQGNQNFILSILNPPPGLSYNERQKIGEMLFTCLQPYLKENGFKGNEKMPPIHNIFYLGSESNMLFGLRSTEITRAAELIPLARECIATIPGISGNTSQAGIFERRGGAGRSIDVNISGENLESIIATALELQKIIFETFGTQTQIRPIPSLELLYPEFNLYPNNDRLKAVGLDSRSFGIALDVLMDGRKIAEYKEEGRNNIDLILKTQKSQISSPEELHRSLIYTPNGGILPLSSLALQKLEYGINEIRHLETNRTITLQINPPQNITLQEAMDKIEKEVLEKLRNNGFLGDNKLTLGGNANQLTKIRLALEGGFILAVFIIYLLMAALYEDFIYPFIILFTIPLALSGGILGLWLVDTFLIKQSLDVLTMLGFIILVGIVVNNAILIIYQSLHNIRIYGMDYQKAIIEAIRVRIRPIYMSSLTSLFGMLPLVLAPGAGSEIYRGLGAVILGGLALSTFLTIFLIPCLLSFFITKEKKYVL</sequence>
<name>A0A2U8FCJ2_9HELI</name>
<keyword evidence="1" id="KW-0812">Transmembrane</keyword>
<feature type="transmembrane region" description="Helical" evidence="1">
    <location>
        <begin position="431"/>
        <end position="451"/>
    </location>
</feature>
<gene>
    <name evidence="2" type="ORF">CDV25_01420</name>
</gene>
<feature type="transmembrane region" description="Helical" evidence="1">
    <location>
        <begin position="463"/>
        <end position="487"/>
    </location>
</feature>
<feature type="transmembrane region" description="Helical" evidence="1">
    <location>
        <begin position="386"/>
        <end position="410"/>
    </location>
</feature>
<organism evidence="2 3">
    <name type="scientific">Helicobacter apodemus</name>
    <dbReference type="NCBI Taxonomy" id="135569"/>
    <lineage>
        <taxon>Bacteria</taxon>
        <taxon>Pseudomonadati</taxon>
        <taxon>Campylobacterota</taxon>
        <taxon>Epsilonproteobacteria</taxon>
        <taxon>Campylobacterales</taxon>
        <taxon>Helicobacteraceae</taxon>
        <taxon>Helicobacter</taxon>
    </lineage>
</organism>
<dbReference type="Gene3D" id="3.30.70.1440">
    <property type="entry name" value="Multidrug efflux transporter AcrB pore domain"/>
    <property type="match status" value="1"/>
</dbReference>
<dbReference type="AlphaFoldDB" id="A0A2U8FCJ2"/>
<dbReference type="GO" id="GO:0042910">
    <property type="term" value="F:xenobiotic transmembrane transporter activity"/>
    <property type="evidence" value="ECO:0007669"/>
    <property type="project" value="TreeGrafter"/>
</dbReference>
<dbReference type="PRINTS" id="PR00702">
    <property type="entry name" value="ACRIFLAVINRP"/>
</dbReference>
<dbReference type="InterPro" id="IPR001036">
    <property type="entry name" value="Acrflvin-R"/>
</dbReference>
<keyword evidence="1" id="KW-0472">Membrane</keyword>
<feature type="transmembrane region" description="Helical" evidence="1">
    <location>
        <begin position="1007"/>
        <end position="1035"/>
    </location>
</feature>
<feature type="transmembrane region" description="Helical" evidence="1">
    <location>
        <begin position="360"/>
        <end position="380"/>
    </location>
</feature>
<accession>A0A2U8FCJ2</accession>
<feature type="transmembrane region" description="Helical" evidence="1">
    <location>
        <begin position="9"/>
        <end position="27"/>
    </location>
</feature>
<proteinExistence type="predicted"/>
<feature type="transmembrane region" description="Helical" evidence="1">
    <location>
        <begin position="333"/>
        <end position="353"/>
    </location>
</feature>
<dbReference type="RefSeq" id="WP_108910463.1">
    <property type="nucleotide sequence ID" value="NZ_CP021886.1"/>
</dbReference>